<comment type="similarity">
    <text evidence="1">Belongs to the cystatin family.</text>
</comment>
<evidence type="ECO:0000313" key="4">
    <source>
        <dbReference type="Proteomes" id="UP000274131"/>
    </source>
</evidence>
<dbReference type="Proteomes" id="UP000274131">
    <property type="component" value="Unassembled WGS sequence"/>
</dbReference>
<dbReference type="PANTHER" id="PTHR46186:SF14">
    <property type="entry name" value="CYSTATIN CPI-1"/>
    <property type="match status" value="1"/>
</dbReference>
<accession>A0A0N4V1E6</accession>
<reference evidence="3 4" key="2">
    <citation type="submission" date="2018-10" db="EMBL/GenBank/DDBJ databases">
        <authorList>
            <consortium name="Pathogen Informatics"/>
        </authorList>
    </citation>
    <scope>NUCLEOTIDE SEQUENCE [LARGE SCALE GENOMIC DNA]</scope>
</reference>
<name>A0A0N4V1E6_ENTVE</name>
<evidence type="ECO:0000256" key="1">
    <source>
        <dbReference type="ARBA" id="ARBA00009403"/>
    </source>
</evidence>
<evidence type="ECO:0000313" key="5">
    <source>
        <dbReference type="WBParaSite" id="EVEC_0000377101-mRNA-1"/>
    </source>
</evidence>
<evidence type="ECO:0000313" key="3">
    <source>
        <dbReference type="EMBL" id="VDD88336.1"/>
    </source>
</evidence>
<evidence type="ECO:0000259" key="2">
    <source>
        <dbReference type="SMART" id="SM00043"/>
    </source>
</evidence>
<dbReference type="WBParaSite" id="EVEC_0000377101-mRNA-1">
    <property type="protein sequence ID" value="EVEC_0000377101-mRNA-1"/>
    <property type="gene ID" value="EVEC_0000377101"/>
</dbReference>
<reference evidence="5" key="1">
    <citation type="submission" date="2017-02" db="UniProtKB">
        <authorList>
            <consortium name="WormBaseParasite"/>
        </authorList>
    </citation>
    <scope>IDENTIFICATION</scope>
</reference>
<dbReference type="GO" id="GO:0031982">
    <property type="term" value="C:vesicle"/>
    <property type="evidence" value="ECO:0007669"/>
    <property type="project" value="TreeGrafter"/>
</dbReference>
<dbReference type="CDD" id="cd00042">
    <property type="entry name" value="CY"/>
    <property type="match status" value="1"/>
</dbReference>
<dbReference type="InterPro" id="IPR000010">
    <property type="entry name" value="Cystatin_dom"/>
</dbReference>
<dbReference type="SMART" id="SM00043">
    <property type="entry name" value="CY"/>
    <property type="match status" value="1"/>
</dbReference>
<dbReference type="EMBL" id="UXUI01007604">
    <property type="protein sequence ID" value="VDD88336.1"/>
    <property type="molecule type" value="Genomic_DNA"/>
</dbReference>
<dbReference type="GO" id="GO:0004869">
    <property type="term" value="F:cysteine-type endopeptidase inhibitor activity"/>
    <property type="evidence" value="ECO:0007669"/>
    <property type="project" value="InterPro"/>
</dbReference>
<dbReference type="AlphaFoldDB" id="A0A0N4V1E6"/>
<proteinExistence type="inferred from homology"/>
<dbReference type="Gene3D" id="3.10.450.10">
    <property type="match status" value="1"/>
</dbReference>
<dbReference type="GO" id="GO:0005737">
    <property type="term" value="C:cytoplasm"/>
    <property type="evidence" value="ECO:0007669"/>
    <property type="project" value="TreeGrafter"/>
</dbReference>
<keyword evidence="4" id="KW-1185">Reference proteome</keyword>
<dbReference type="GO" id="GO:0005615">
    <property type="term" value="C:extracellular space"/>
    <property type="evidence" value="ECO:0007669"/>
    <property type="project" value="TreeGrafter"/>
</dbReference>
<dbReference type="Pfam" id="PF00031">
    <property type="entry name" value="Cystatin"/>
    <property type="match status" value="1"/>
</dbReference>
<dbReference type="PANTHER" id="PTHR46186">
    <property type="entry name" value="CYSTATIN"/>
    <property type="match status" value="1"/>
</dbReference>
<dbReference type="SUPFAM" id="SSF54403">
    <property type="entry name" value="Cystatin/monellin"/>
    <property type="match status" value="1"/>
</dbReference>
<dbReference type="InterPro" id="IPR046350">
    <property type="entry name" value="Cystatin_sf"/>
</dbReference>
<sequence length="74" mass="7988">MSGPILGGFSDLDVNDKEVQGIATRAMTKINAMRNGIFYMAKLKILSVKQQVVAGTNTVIEILAQESTCDKTVN</sequence>
<feature type="domain" description="Cystatin" evidence="2">
    <location>
        <begin position="4"/>
        <end position="74"/>
    </location>
</feature>
<protein>
    <submittedName>
        <fullName evidence="5">Cystatin domain-containing protein</fullName>
    </submittedName>
</protein>
<dbReference type="OrthoDB" id="110606at2759"/>
<organism evidence="5">
    <name type="scientific">Enterobius vermicularis</name>
    <name type="common">Human pinworm</name>
    <dbReference type="NCBI Taxonomy" id="51028"/>
    <lineage>
        <taxon>Eukaryota</taxon>
        <taxon>Metazoa</taxon>
        <taxon>Ecdysozoa</taxon>
        <taxon>Nematoda</taxon>
        <taxon>Chromadorea</taxon>
        <taxon>Rhabditida</taxon>
        <taxon>Spirurina</taxon>
        <taxon>Oxyuridomorpha</taxon>
        <taxon>Oxyuroidea</taxon>
        <taxon>Oxyuridae</taxon>
        <taxon>Enterobius</taxon>
    </lineage>
</organism>
<gene>
    <name evidence="3" type="ORF">EVEC_LOCUS3479</name>
</gene>